<reference evidence="2 3" key="1">
    <citation type="journal article" date="2011" name="Proc. Natl. Acad. Sci. U.S.A.">
        <title>Evolutionary erosion of yeast sex chromosomes by mating-type switching accidents.</title>
        <authorList>
            <person name="Gordon J.L."/>
            <person name="Armisen D."/>
            <person name="Proux-Wera E."/>
            <person name="Oheigeartaigh S.S."/>
            <person name="Byrne K.P."/>
            <person name="Wolfe K.H."/>
        </authorList>
    </citation>
    <scope>NUCLEOTIDE SEQUENCE [LARGE SCALE GENOMIC DNA]</scope>
    <source>
        <strain evidence="3">ATCC 34711 / CBS 6284 / DSM 70876 / NBRC 10599 / NRRL Y-10934 / UCD 77-7</strain>
    </source>
</reference>
<dbReference type="eggNOG" id="ENOG502S51X">
    <property type="taxonomic scope" value="Eukaryota"/>
</dbReference>
<evidence type="ECO:0000256" key="1">
    <source>
        <dbReference type="SAM" id="MobiDB-lite"/>
    </source>
</evidence>
<dbReference type="GO" id="GO:0000472">
    <property type="term" value="P:endonucleolytic cleavage to generate mature 5'-end of SSU-rRNA from (SSU-rRNA, 5.8S rRNA, LSU-rRNA)"/>
    <property type="evidence" value="ECO:0007669"/>
    <property type="project" value="EnsemblFungi"/>
</dbReference>
<feature type="compositionally biased region" description="Acidic residues" evidence="1">
    <location>
        <begin position="40"/>
        <end position="53"/>
    </location>
</feature>
<name>I2GX55_HENB6</name>
<dbReference type="InParanoid" id="I2GX55"/>
<proteinExistence type="predicted"/>
<gene>
    <name evidence="2" type="primary">TBLA0A09190</name>
    <name evidence="2" type="ORF">TBLA_0A09190</name>
</gene>
<dbReference type="GO" id="GO:0034511">
    <property type="term" value="F:U3 snoRNA binding"/>
    <property type="evidence" value="ECO:0007669"/>
    <property type="project" value="EnsemblFungi"/>
</dbReference>
<accession>I2GX55</accession>
<dbReference type="HOGENOM" id="CLU_077704_0_0_1"/>
<sequence length="230" mass="26472">MANSTHKKFGDEDGSDSAEYVTAPTSSSSNTNRPTFLSDSESDDDEAPEEEGMDSAKKLLDDELQVRQKAAKLEQDLLKERRRKQDAIFKKQQIEKKQALEEKAREELKEEQIEEDDVDEELEALPEEFLNKIEEQKQLAENDIPSQTSQHINFNDLDESQYLSQEINTQLKKKKKKTLSKLRATTAKRGPVTVSVLSSVDNFTKMAPKKEHLIMSKKEKWLKRSSIKRK</sequence>
<dbReference type="EMBL" id="HE806316">
    <property type="protein sequence ID" value="CCH58707.1"/>
    <property type="molecule type" value="Genomic_DNA"/>
</dbReference>
<dbReference type="STRING" id="1071380.I2GX55"/>
<organism evidence="2 3">
    <name type="scientific">Henningerozyma blattae (strain ATCC 34711 / CBS 6284 / DSM 70876 / NBRC 10599 / NRRL Y-10934 / UCD 77-7)</name>
    <name type="common">Yeast</name>
    <name type="synonym">Tetrapisispora blattae</name>
    <dbReference type="NCBI Taxonomy" id="1071380"/>
    <lineage>
        <taxon>Eukaryota</taxon>
        <taxon>Fungi</taxon>
        <taxon>Dikarya</taxon>
        <taxon>Ascomycota</taxon>
        <taxon>Saccharomycotina</taxon>
        <taxon>Saccharomycetes</taxon>
        <taxon>Saccharomycetales</taxon>
        <taxon>Saccharomycetaceae</taxon>
        <taxon>Henningerozyma</taxon>
    </lineage>
</organism>
<dbReference type="GO" id="GO:0032040">
    <property type="term" value="C:small-subunit processome"/>
    <property type="evidence" value="ECO:0007669"/>
    <property type="project" value="EnsemblFungi"/>
</dbReference>
<dbReference type="GO" id="GO:0000447">
    <property type="term" value="P:endonucleolytic cleavage in ITS1 to separate SSU-rRNA from 5.8S rRNA and LSU-rRNA from tricistronic rRNA transcript (SSU-rRNA, 5.8S rRNA, LSU-rRNA)"/>
    <property type="evidence" value="ECO:0007669"/>
    <property type="project" value="EnsemblFungi"/>
</dbReference>
<dbReference type="OrthoDB" id="4096107at2759"/>
<dbReference type="GeneID" id="14493445"/>
<dbReference type="InterPro" id="IPR013268">
    <property type="entry name" value="UTP16"/>
</dbReference>
<dbReference type="AlphaFoldDB" id="I2GX55"/>
<evidence type="ECO:0000313" key="3">
    <source>
        <dbReference type="Proteomes" id="UP000002866"/>
    </source>
</evidence>
<protein>
    <submittedName>
        <fullName evidence="2">Uncharacterized protein</fullName>
    </submittedName>
</protein>
<feature type="region of interest" description="Disordered" evidence="1">
    <location>
        <begin position="1"/>
        <end position="57"/>
    </location>
</feature>
<dbReference type="FunCoup" id="I2GX55">
    <property type="interactions" value="285"/>
</dbReference>
<dbReference type="Proteomes" id="UP000002866">
    <property type="component" value="Chromosome 1"/>
</dbReference>
<dbReference type="Pfam" id="PF08297">
    <property type="entry name" value="U3_snoRNA_assoc"/>
    <property type="match status" value="1"/>
</dbReference>
<dbReference type="KEGG" id="tbl:TBLA_0A09190"/>
<dbReference type="OMA" id="IRSKDRW"/>
<evidence type="ECO:0000313" key="2">
    <source>
        <dbReference type="EMBL" id="CCH58707.1"/>
    </source>
</evidence>
<keyword evidence="3" id="KW-1185">Reference proteome</keyword>
<dbReference type="RefSeq" id="XP_004178226.1">
    <property type="nucleotide sequence ID" value="XM_004178178.1"/>
</dbReference>